<keyword evidence="1" id="KW-0175">Coiled coil</keyword>
<evidence type="ECO:0000313" key="5">
    <source>
        <dbReference type="Proteomes" id="UP000772434"/>
    </source>
</evidence>
<gene>
    <name evidence="4" type="ORF">BDP27DRAFT_1449384</name>
</gene>
<dbReference type="Proteomes" id="UP000772434">
    <property type="component" value="Unassembled WGS sequence"/>
</dbReference>
<feature type="compositionally biased region" description="Polar residues" evidence="2">
    <location>
        <begin position="446"/>
        <end position="455"/>
    </location>
</feature>
<comment type="caution">
    <text evidence="4">The sequence shown here is derived from an EMBL/GenBank/DDBJ whole genome shotgun (WGS) entry which is preliminary data.</text>
</comment>
<accession>A0A9P5U5P2</accession>
<feature type="region of interest" description="Disordered" evidence="2">
    <location>
        <begin position="443"/>
        <end position="467"/>
    </location>
</feature>
<dbReference type="GO" id="GO:0071108">
    <property type="term" value="P:protein K48-linked deubiquitination"/>
    <property type="evidence" value="ECO:0007669"/>
    <property type="project" value="TreeGrafter"/>
</dbReference>
<evidence type="ECO:0000256" key="2">
    <source>
        <dbReference type="SAM" id="MobiDB-lite"/>
    </source>
</evidence>
<dbReference type="InterPro" id="IPR033979">
    <property type="entry name" value="MINDY_domain"/>
</dbReference>
<proteinExistence type="predicted"/>
<evidence type="ECO:0000259" key="3">
    <source>
        <dbReference type="Pfam" id="PF04424"/>
    </source>
</evidence>
<evidence type="ECO:0000313" key="4">
    <source>
        <dbReference type="EMBL" id="KAF9066932.1"/>
    </source>
</evidence>
<organism evidence="4 5">
    <name type="scientific">Rhodocollybia butyracea</name>
    <dbReference type="NCBI Taxonomy" id="206335"/>
    <lineage>
        <taxon>Eukaryota</taxon>
        <taxon>Fungi</taxon>
        <taxon>Dikarya</taxon>
        <taxon>Basidiomycota</taxon>
        <taxon>Agaricomycotina</taxon>
        <taxon>Agaricomycetes</taxon>
        <taxon>Agaricomycetidae</taxon>
        <taxon>Agaricales</taxon>
        <taxon>Marasmiineae</taxon>
        <taxon>Omphalotaceae</taxon>
        <taxon>Rhodocollybia</taxon>
    </lineage>
</organism>
<protein>
    <recommendedName>
        <fullName evidence="3">MINDY deubiquitinase domain-containing protein</fullName>
    </recommendedName>
</protein>
<dbReference type="Pfam" id="PF04424">
    <property type="entry name" value="MINDY_DUB"/>
    <property type="match status" value="1"/>
</dbReference>
<evidence type="ECO:0000256" key="1">
    <source>
        <dbReference type="SAM" id="Coils"/>
    </source>
</evidence>
<keyword evidence="5" id="KW-1185">Reference proteome</keyword>
<sequence>MDNNQDSVSNVWDLKGIEFGEGQNRKSYRIVMENHDGPCSFLTICNILILRGEMEIPAGQMSVSYEYLSQLVVAHSHSLKGSSEWVRESVLKIMPRTQTTVELNPVFTKAESFCEGDEGDELGSLLSVLGIKVVHGWLVDPESPEAETMSQVWNHANAVCLVAEALNSDGSSEKTIKTAETIKKFFLDTRSQLTSYGVSQLASTTEPGALMALYRNFHISVLYKCDASNDLGLYSLVADHGLVNEPSVIWERIEDIGGGSPTFVDSCFVKSSPAVDLASLEYSRAQEQLRAEEFRAEDLEEEMKFQEEERVKKRVKRDLQAEDQRRAEKECLTEIAEWLQKRKQLREKWEQDEKQLTWTYYRAELRKEMTVNREFEGFDGIYSISFTTRSRPRQQPIERHETEHKLTEYFDYTEFDTEDSSITVSRRLVCSVPYISNYAARPRLSQRAQTENTPKPNGKAPSSCIIM</sequence>
<feature type="domain" description="MINDY deubiquitinase" evidence="3">
    <location>
        <begin position="11"/>
        <end position="268"/>
    </location>
</feature>
<dbReference type="PANTHER" id="PTHR18063:SF6">
    <property type="entry name" value="UBIQUITIN CARBOXYL-TERMINAL HYDROLASE"/>
    <property type="match status" value="1"/>
</dbReference>
<dbReference type="GO" id="GO:0016807">
    <property type="term" value="F:cysteine-type carboxypeptidase activity"/>
    <property type="evidence" value="ECO:0007669"/>
    <property type="project" value="TreeGrafter"/>
</dbReference>
<dbReference type="EMBL" id="JADNRY010000080">
    <property type="protein sequence ID" value="KAF9066932.1"/>
    <property type="molecule type" value="Genomic_DNA"/>
</dbReference>
<dbReference type="GO" id="GO:0005829">
    <property type="term" value="C:cytosol"/>
    <property type="evidence" value="ECO:0007669"/>
    <property type="project" value="TreeGrafter"/>
</dbReference>
<name>A0A9P5U5P2_9AGAR</name>
<feature type="coiled-coil region" evidence="1">
    <location>
        <begin position="282"/>
        <end position="355"/>
    </location>
</feature>
<reference evidence="4" key="1">
    <citation type="submission" date="2020-11" db="EMBL/GenBank/DDBJ databases">
        <authorList>
            <consortium name="DOE Joint Genome Institute"/>
            <person name="Ahrendt S."/>
            <person name="Riley R."/>
            <person name="Andreopoulos W."/>
            <person name="Labutti K."/>
            <person name="Pangilinan J."/>
            <person name="Ruiz-Duenas F.J."/>
            <person name="Barrasa J.M."/>
            <person name="Sanchez-Garcia M."/>
            <person name="Camarero S."/>
            <person name="Miyauchi S."/>
            <person name="Serrano A."/>
            <person name="Linde D."/>
            <person name="Babiker R."/>
            <person name="Drula E."/>
            <person name="Ayuso-Fernandez I."/>
            <person name="Pacheco R."/>
            <person name="Padilla G."/>
            <person name="Ferreira P."/>
            <person name="Barriuso J."/>
            <person name="Kellner H."/>
            <person name="Castanera R."/>
            <person name="Alfaro M."/>
            <person name="Ramirez L."/>
            <person name="Pisabarro A.G."/>
            <person name="Kuo A."/>
            <person name="Tritt A."/>
            <person name="Lipzen A."/>
            <person name="He G."/>
            <person name="Yan M."/>
            <person name="Ng V."/>
            <person name="Cullen D."/>
            <person name="Martin F."/>
            <person name="Rosso M.-N."/>
            <person name="Henrissat B."/>
            <person name="Hibbett D."/>
            <person name="Martinez A.T."/>
            <person name="Grigoriev I.V."/>
        </authorList>
    </citation>
    <scope>NUCLEOTIDE SEQUENCE</scope>
    <source>
        <strain evidence="4">AH 40177</strain>
    </source>
</reference>
<dbReference type="GO" id="GO:1990380">
    <property type="term" value="F:K48-linked deubiquitinase activity"/>
    <property type="evidence" value="ECO:0007669"/>
    <property type="project" value="InterPro"/>
</dbReference>
<dbReference type="GO" id="GO:0071944">
    <property type="term" value="C:cell periphery"/>
    <property type="evidence" value="ECO:0007669"/>
    <property type="project" value="TreeGrafter"/>
</dbReference>
<dbReference type="OrthoDB" id="10261212at2759"/>
<dbReference type="AlphaFoldDB" id="A0A9P5U5P2"/>
<dbReference type="GO" id="GO:0004843">
    <property type="term" value="F:cysteine-type deubiquitinase activity"/>
    <property type="evidence" value="ECO:0007669"/>
    <property type="project" value="InterPro"/>
</dbReference>
<dbReference type="PANTHER" id="PTHR18063">
    <property type="entry name" value="NF-E2 INDUCIBLE PROTEIN"/>
    <property type="match status" value="1"/>
</dbReference>
<dbReference type="InterPro" id="IPR007518">
    <property type="entry name" value="MINDY"/>
</dbReference>